<proteinExistence type="predicted"/>
<name>A0ABU2N5U4_9PSEU</name>
<evidence type="ECO:0000259" key="2">
    <source>
        <dbReference type="Pfam" id="PF04069"/>
    </source>
</evidence>
<dbReference type="Pfam" id="PF04069">
    <property type="entry name" value="OpuAC"/>
    <property type="match status" value="1"/>
</dbReference>
<sequence>MSRLRTVLTATTLALILVVATACGNAVNEEGASQQPQGAALRIRLGTQDFPEAKIMGELWRQALAVNGYTVDLQKGVGPAAELDKLLQEHKIDGHVAYTGTVLSVVAGQPVSGLDPEATYARARDFYRTRNMSMSAMTPFENKDAIATTRTYAQANQLSSVADLKKLTTFRLGARPEFQDLHLGLQGLVEVYGLSNAGFVPVPVGQQYAALDSGAVDAVDAFTTDPQLVGDDYEVLADPELLFGSQNVVMTVDSGKLEVVGEEKFLAVVDAVNRSLTQKSIVDLNAAVTSGQPDVEVARRYLRDAGLLQPYRSGGN</sequence>
<comment type="caution">
    <text evidence="3">The sequence shown here is derived from an EMBL/GenBank/DDBJ whole genome shotgun (WGS) entry which is preliminary data.</text>
</comment>
<keyword evidence="1" id="KW-0732">Signal</keyword>
<dbReference type="Proteomes" id="UP001183202">
    <property type="component" value="Unassembled WGS sequence"/>
</dbReference>
<feature type="signal peptide" evidence="1">
    <location>
        <begin position="1"/>
        <end position="22"/>
    </location>
</feature>
<evidence type="ECO:0000256" key="1">
    <source>
        <dbReference type="SAM" id="SignalP"/>
    </source>
</evidence>
<accession>A0ABU2N5U4</accession>
<feature type="domain" description="ABC-type glycine betaine transport system substrate-binding" evidence="2">
    <location>
        <begin position="43"/>
        <end position="303"/>
    </location>
</feature>
<feature type="chain" id="PRO_5047022363" evidence="1">
    <location>
        <begin position="23"/>
        <end position="316"/>
    </location>
</feature>
<evidence type="ECO:0000313" key="3">
    <source>
        <dbReference type="EMBL" id="MDT0349081.1"/>
    </source>
</evidence>
<reference evidence="4" key="1">
    <citation type="submission" date="2023-07" db="EMBL/GenBank/DDBJ databases">
        <title>30 novel species of actinomycetes from the DSMZ collection.</title>
        <authorList>
            <person name="Nouioui I."/>
        </authorList>
    </citation>
    <scope>NUCLEOTIDE SEQUENCE [LARGE SCALE GENOMIC DNA]</scope>
    <source>
        <strain evidence="4">DSM 45834</strain>
    </source>
</reference>
<dbReference type="InterPro" id="IPR007210">
    <property type="entry name" value="ABC_Gly_betaine_transp_sub-bd"/>
</dbReference>
<evidence type="ECO:0000313" key="4">
    <source>
        <dbReference type="Proteomes" id="UP001183202"/>
    </source>
</evidence>
<protein>
    <submittedName>
        <fullName evidence="3">Glycine betaine ABC transporter substrate-binding protein</fullName>
    </submittedName>
</protein>
<dbReference type="Gene3D" id="3.40.190.120">
    <property type="entry name" value="Osmoprotection protein (prox), domain 2"/>
    <property type="match status" value="1"/>
</dbReference>
<dbReference type="EMBL" id="JAVREJ010000003">
    <property type="protein sequence ID" value="MDT0349081.1"/>
    <property type="molecule type" value="Genomic_DNA"/>
</dbReference>
<dbReference type="SUPFAM" id="SSF53850">
    <property type="entry name" value="Periplasmic binding protein-like II"/>
    <property type="match status" value="1"/>
</dbReference>
<organism evidence="3 4">
    <name type="scientific">Pseudonocardia charpentierae</name>
    <dbReference type="NCBI Taxonomy" id="3075545"/>
    <lineage>
        <taxon>Bacteria</taxon>
        <taxon>Bacillati</taxon>
        <taxon>Actinomycetota</taxon>
        <taxon>Actinomycetes</taxon>
        <taxon>Pseudonocardiales</taxon>
        <taxon>Pseudonocardiaceae</taxon>
        <taxon>Pseudonocardia</taxon>
    </lineage>
</organism>
<dbReference type="PROSITE" id="PS51257">
    <property type="entry name" value="PROKAR_LIPOPROTEIN"/>
    <property type="match status" value="1"/>
</dbReference>
<keyword evidence="4" id="KW-1185">Reference proteome</keyword>
<gene>
    <name evidence="3" type="ORF">RM445_06030</name>
</gene>
<dbReference type="Gene3D" id="3.40.190.10">
    <property type="entry name" value="Periplasmic binding protein-like II"/>
    <property type="match status" value="1"/>
</dbReference>
<dbReference type="RefSeq" id="WP_311555057.1">
    <property type="nucleotide sequence ID" value="NZ_JAVREJ010000003.1"/>
</dbReference>